<evidence type="ECO:0000313" key="1">
    <source>
        <dbReference type="EMBL" id="KDS33510.1"/>
    </source>
</evidence>
<name>A0A078RDV5_PHOVU</name>
<proteinExistence type="predicted"/>
<dbReference type="Proteomes" id="UP000028134">
    <property type="component" value="Unassembled WGS sequence"/>
</dbReference>
<accession>A0A078RDV5</accession>
<dbReference type="AlphaFoldDB" id="A0A078RDV5"/>
<gene>
    <name evidence="1" type="ORF">M097_0675</name>
</gene>
<organism evidence="1 2">
    <name type="scientific">Phocaeicola vulgatus str. 3775 SL</name>
    <name type="common">B</name>
    <name type="synonym">iv</name>
    <dbReference type="NCBI Taxonomy" id="1339350"/>
    <lineage>
        <taxon>Bacteria</taxon>
        <taxon>Pseudomonadati</taxon>
        <taxon>Bacteroidota</taxon>
        <taxon>Bacteroidia</taxon>
        <taxon>Bacteroidales</taxon>
        <taxon>Bacteroidaceae</taxon>
        <taxon>Phocaeicola</taxon>
    </lineage>
</organism>
<dbReference type="PATRIC" id="fig|1339350.3.peg.653"/>
<sequence>MKATDIKMYISTLSIIKKGQEIECGDFLGGRKVNASQEDALNSMKNAVYMYLFASIMKKDKGYKTMAFTITACNSAVYDNSMKTEVVCKVGYKEMIQLIKDGYRSPLFDTRKLKSLVDMRLKELKIA</sequence>
<dbReference type="EMBL" id="JNHI01000002">
    <property type="protein sequence ID" value="KDS33510.1"/>
    <property type="molecule type" value="Genomic_DNA"/>
</dbReference>
<dbReference type="RefSeq" id="WP_032944538.1">
    <property type="nucleotide sequence ID" value="NZ_JNHI01000002.1"/>
</dbReference>
<evidence type="ECO:0000313" key="2">
    <source>
        <dbReference type="Proteomes" id="UP000028134"/>
    </source>
</evidence>
<reference evidence="1 2" key="1">
    <citation type="submission" date="2014-04" db="EMBL/GenBank/DDBJ databases">
        <authorList>
            <person name="Sears C."/>
            <person name="Carroll K."/>
            <person name="Sack B.R."/>
            <person name="Qadri F."/>
            <person name="Myers L.L."/>
            <person name="Chung G.-T."/>
            <person name="Escheverria P."/>
            <person name="Fraser C.M."/>
            <person name="Sadzewicz L."/>
            <person name="Shefchek K.A."/>
            <person name="Tallon L."/>
            <person name="Das S.P."/>
            <person name="Daugherty S."/>
            <person name="Mongodin E.F."/>
        </authorList>
    </citation>
    <scope>NUCLEOTIDE SEQUENCE [LARGE SCALE GENOMIC DNA]</scope>
    <source>
        <strain evidence="2">3775 SL(B) 10 (iv)</strain>
    </source>
</reference>
<protein>
    <submittedName>
        <fullName evidence="1">Uncharacterized protein</fullName>
    </submittedName>
</protein>
<comment type="caution">
    <text evidence="1">The sequence shown here is derived from an EMBL/GenBank/DDBJ whole genome shotgun (WGS) entry which is preliminary data.</text>
</comment>